<dbReference type="PANTHER" id="PTHR42643">
    <property type="entry name" value="IONOTROPIC RECEPTOR 20A-RELATED"/>
    <property type="match status" value="1"/>
</dbReference>
<sequence>MDLLYINTLQSLSLLGGNRLGQTIQELNTINQMELNVFLEFGNGSEILRAARQPFIPSIWITNTEKQMVLEGNFSSKTLTVLYLEDEHLKSGLNYLKNWLWKYHHLQVLIFYNGGTYEKLSYIFSHCFKEGLVKTLAMLPDSEKIYGFLPYQDMRILHLRSVKEYYEKFRLNWNFNGYNITSGLVTAGAPRWFSFTDRHNRLVLSGYMLRMIVDFTKHFNGSIRLMNVVTVNEGLELLANHSIDFFPFLIRPLEKFSMTNILYLENCGLIVPTSRLLPNSVYLLRPFTFSTRIIWIIMIIYCSLALRILSRGQINLSGAFLQILRLVLFLSGGKFMGHRPSHHRLVLFIILTTAGLIFTNLYLAKLSSNLTAGLYEKQINTWEDLDEIDGIWPLIDVDIITMQKLIPDRVKLLKRIATTSEADVDMYRRNLNTSCIHSGFYDRLEFALYQQKFLRFPIFRKFPHILYQQPLQIPAAFGRPYFQLFNWFVRKIFESGIYLKMKDDAYRHGIQSGLLNFGFRDRHLEVKSNDLEYYYLIAGLWLGGLTLATVSFIVELLIGFTKINVTIDFKMIY</sequence>
<gene>
    <name evidence="11" type="primary">LOC108051366</name>
    <name evidence="9" type="synonym">108051366</name>
</gene>
<feature type="transmembrane region" description="Helical" evidence="8">
    <location>
        <begin position="293"/>
        <end position="310"/>
    </location>
</feature>
<dbReference type="OrthoDB" id="7912094at2759"/>
<name>A0A6P4FEW6_DRORH</name>
<proteinExistence type="predicted"/>
<evidence type="ECO:0000256" key="5">
    <source>
        <dbReference type="ARBA" id="ARBA00023136"/>
    </source>
</evidence>
<protein>
    <submittedName>
        <fullName evidence="11">Uncharacterized protein LOC108051366</fullName>
    </submittedName>
</protein>
<dbReference type="InterPro" id="IPR052192">
    <property type="entry name" value="Insect_Ionotropic_Sensory_Rcpt"/>
</dbReference>
<evidence type="ECO:0000256" key="6">
    <source>
        <dbReference type="ARBA" id="ARBA00023170"/>
    </source>
</evidence>
<feature type="transmembrane region" description="Helical" evidence="8">
    <location>
        <begin position="345"/>
        <end position="364"/>
    </location>
</feature>
<evidence type="ECO:0000256" key="7">
    <source>
        <dbReference type="ARBA" id="ARBA00023180"/>
    </source>
</evidence>
<reference evidence="11" key="2">
    <citation type="submission" date="2025-04" db="UniProtKB">
        <authorList>
            <consortium name="RefSeq"/>
        </authorList>
    </citation>
    <scope>IDENTIFICATION</scope>
</reference>
<dbReference type="SUPFAM" id="SSF53850">
    <property type="entry name" value="Periplasmic binding protein-like II"/>
    <property type="match status" value="1"/>
</dbReference>
<dbReference type="GeneID" id="108051366"/>
<evidence type="ECO:0000256" key="3">
    <source>
        <dbReference type="ARBA" id="ARBA00022692"/>
    </source>
</evidence>
<evidence type="ECO:0000313" key="9">
    <source>
        <dbReference type="EnsemblMetazoa" id="XP_016988945.1"/>
    </source>
</evidence>
<keyword evidence="6" id="KW-0675">Receptor</keyword>
<evidence type="ECO:0000256" key="4">
    <source>
        <dbReference type="ARBA" id="ARBA00022989"/>
    </source>
</evidence>
<evidence type="ECO:0000313" key="11">
    <source>
        <dbReference type="RefSeq" id="XP_016988945.1"/>
    </source>
</evidence>
<accession>A0A6P4FEW6</accession>
<keyword evidence="2" id="KW-1003">Cell membrane</keyword>
<dbReference type="AlphaFoldDB" id="A0A6P4FEW6"/>
<comment type="subcellular location">
    <subcellularLocation>
        <location evidence="1">Cell membrane</location>
        <topology evidence="1">Multi-pass membrane protein</topology>
    </subcellularLocation>
</comment>
<keyword evidence="5 8" id="KW-0472">Membrane</keyword>
<dbReference type="CTD" id="39194"/>
<feature type="transmembrane region" description="Helical" evidence="8">
    <location>
        <begin position="533"/>
        <end position="560"/>
    </location>
</feature>
<dbReference type="RefSeq" id="XP_016988945.1">
    <property type="nucleotide sequence ID" value="XM_017133456.1"/>
</dbReference>
<keyword evidence="4 8" id="KW-1133">Transmembrane helix</keyword>
<reference evidence="10" key="1">
    <citation type="journal article" date="2021" name="Elife">
        <title>Highly contiguous assemblies of 101 drosophilid genomes.</title>
        <authorList>
            <person name="Kim B.Y."/>
            <person name="Wang J.R."/>
            <person name="Miller D.E."/>
            <person name="Barmina O."/>
            <person name="Delaney E."/>
            <person name="Thompson A."/>
            <person name="Comeault A.A."/>
            <person name="Peede D."/>
            <person name="D'Agostino E.R."/>
            <person name="Pelaez J."/>
            <person name="Aguilar J.M."/>
            <person name="Haji D."/>
            <person name="Matsunaga T."/>
            <person name="Armstrong E.E."/>
            <person name="Zych M."/>
            <person name="Ogawa Y."/>
            <person name="Stamenkovic-Radak M."/>
            <person name="Jelic M."/>
            <person name="Veselinovic M.S."/>
            <person name="Tanaskovic M."/>
            <person name="Eric P."/>
            <person name="Gao J.J."/>
            <person name="Katoh T.K."/>
            <person name="Toda M.J."/>
            <person name="Watabe H."/>
            <person name="Watada M."/>
            <person name="Davis J.S."/>
            <person name="Moyle L.C."/>
            <person name="Manoli G."/>
            <person name="Bertolini E."/>
            <person name="Kostal V."/>
            <person name="Hawley R.S."/>
            <person name="Takahashi A."/>
            <person name="Jones C.D."/>
            <person name="Price D.K."/>
            <person name="Whiteman N."/>
            <person name="Kopp A."/>
            <person name="Matute D.R."/>
            <person name="Petrov D.A."/>
        </authorList>
    </citation>
    <scope>NUCLEOTIDE SEQUENCE [LARGE SCALE GENOMIC DNA]</scope>
</reference>
<keyword evidence="3 8" id="KW-0812">Transmembrane</keyword>
<keyword evidence="10" id="KW-1185">Reference proteome</keyword>
<evidence type="ECO:0000313" key="10">
    <source>
        <dbReference type="Proteomes" id="UP001652680"/>
    </source>
</evidence>
<dbReference type="EnsemblMetazoa" id="XM_017133456.1">
    <property type="protein sequence ID" value="XP_016988945.1"/>
    <property type="gene ID" value="LOC108051366"/>
</dbReference>
<organism evidence="11">
    <name type="scientific">Drosophila rhopaloa</name>
    <name type="common">Fruit fly</name>
    <dbReference type="NCBI Taxonomy" id="1041015"/>
    <lineage>
        <taxon>Eukaryota</taxon>
        <taxon>Metazoa</taxon>
        <taxon>Ecdysozoa</taxon>
        <taxon>Arthropoda</taxon>
        <taxon>Hexapoda</taxon>
        <taxon>Insecta</taxon>
        <taxon>Pterygota</taxon>
        <taxon>Neoptera</taxon>
        <taxon>Endopterygota</taxon>
        <taxon>Diptera</taxon>
        <taxon>Brachycera</taxon>
        <taxon>Muscomorpha</taxon>
        <taxon>Ephydroidea</taxon>
        <taxon>Drosophilidae</taxon>
        <taxon>Drosophila</taxon>
        <taxon>Sophophora</taxon>
    </lineage>
</organism>
<reference evidence="9" key="3">
    <citation type="submission" date="2025-05" db="UniProtKB">
        <authorList>
            <consortium name="EnsemblMetazoa"/>
        </authorList>
    </citation>
    <scope>IDENTIFICATION</scope>
</reference>
<evidence type="ECO:0000256" key="2">
    <source>
        <dbReference type="ARBA" id="ARBA00022475"/>
    </source>
</evidence>
<dbReference type="Proteomes" id="UP001652680">
    <property type="component" value="Unassembled WGS sequence"/>
</dbReference>
<dbReference type="GO" id="GO:0005886">
    <property type="term" value="C:plasma membrane"/>
    <property type="evidence" value="ECO:0007669"/>
    <property type="project" value="UniProtKB-SubCell"/>
</dbReference>
<evidence type="ECO:0000256" key="1">
    <source>
        <dbReference type="ARBA" id="ARBA00004651"/>
    </source>
</evidence>
<evidence type="ECO:0000256" key="8">
    <source>
        <dbReference type="SAM" id="Phobius"/>
    </source>
</evidence>
<dbReference type="PANTHER" id="PTHR42643:SF39">
    <property type="entry name" value="IONOTROPIC RECEPTOR 56A-RELATED"/>
    <property type="match status" value="1"/>
</dbReference>
<keyword evidence="7" id="KW-0325">Glycoprotein</keyword>